<dbReference type="EC" id="3.2.1.52" evidence="3"/>
<evidence type="ECO:0000259" key="9">
    <source>
        <dbReference type="Pfam" id="PF02838"/>
    </source>
</evidence>
<sequence length="637" mass="71867">MKKLLIAAIVVLMCMNAFSQGNGSIVSLIPIPVSMQMGQGNFTLKNNTSIELATTDPDAKRVAGFLAEKLSVTTGFKIPVKPVNKASNANGNIALAIVQDATFGNEGYKLNVTPNSISLSANKAAGLFYAMQTLLQLLPKEIESSKVVNNIEWNVPGVTITDYPRFGWRALMFDVSRHFFTKQDVKTFIDNMIRYKYNLLHLHLTDDQGWRIEIKSLPELTKVGAWRPERKGAWANAKPVTADEPKTYGGFYTQDDIREIVQYAKERFVTILPEVDIPGHSMAAVATYPQLSCTPGTYFVNAGEETQVWEKNGNRALIDNTLCPANENVYEFLDKVFTEVAQLFPFEYIHVGGDEAAKNFWEQSEAVKALMQREGLKNMEEVQSYFIKRVEKIVQSKGKKMIGWDEILQGGLAPEATVMSWRGMKGGIEAAKQGHHVVMAPKDYTYVELMQGDPYVEPPEFDILLLDQSYKFEPVPDGVDPKLILGGEACLWSEHVTNMRAAGYELWPRAWAVAESVWSPKENKNWPDFVTRTENQFQRLDIAKIKYSRSMYDPLFIASFDNKGQLKVELHLQVPGLVAYYSFDETNPDEFYPAYKEPLIVPEDALHVKVLTYRDGKPIGKQINMPVEELVKRAKKE</sequence>
<dbReference type="PRINTS" id="PR00738">
    <property type="entry name" value="GLHYDRLASE20"/>
</dbReference>
<comment type="catalytic activity">
    <reaction evidence="1">
        <text>Hydrolysis of terminal non-reducing N-acetyl-D-hexosamine residues in N-acetyl-beta-D-hexosaminides.</text>
        <dbReference type="EC" id="3.2.1.52"/>
    </reaction>
</comment>
<dbReference type="Gene3D" id="3.20.20.80">
    <property type="entry name" value="Glycosidases"/>
    <property type="match status" value="1"/>
</dbReference>
<dbReference type="SUPFAM" id="SSF51445">
    <property type="entry name" value="(Trans)glycosidases"/>
    <property type="match status" value="1"/>
</dbReference>
<dbReference type="PANTHER" id="PTHR22600:SF57">
    <property type="entry name" value="BETA-N-ACETYLHEXOSAMINIDASE"/>
    <property type="match status" value="1"/>
</dbReference>
<evidence type="ECO:0000313" key="10">
    <source>
        <dbReference type="EMBL" id="QEC69119.1"/>
    </source>
</evidence>
<evidence type="ECO:0000313" key="11">
    <source>
        <dbReference type="Proteomes" id="UP000321533"/>
    </source>
</evidence>
<dbReference type="InterPro" id="IPR017853">
    <property type="entry name" value="GH"/>
</dbReference>
<evidence type="ECO:0000256" key="6">
    <source>
        <dbReference type="PIRSR" id="PIRSR625705-1"/>
    </source>
</evidence>
<dbReference type="OrthoDB" id="726159at2"/>
<feature type="signal peptide" evidence="7">
    <location>
        <begin position="1"/>
        <end position="19"/>
    </location>
</feature>
<dbReference type="CDD" id="cd06563">
    <property type="entry name" value="GH20_chitobiase-like"/>
    <property type="match status" value="1"/>
</dbReference>
<dbReference type="Gene3D" id="3.30.379.10">
    <property type="entry name" value="Chitobiase/beta-hexosaminidase domain 2-like"/>
    <property type="match status" value="1"/>
</dbReference>
<dbReference type="GO" id="GO:0004563">
    <property type="term" value="F:beta-N-acetylhexosaminidase activity"/>
    <property type="evidence" value="ECO:0007669"/>
    <property type="project" value="UniProtKB-EC"/>
</dbReference>
<dbReference type="InterPro" id="IPR029018">
    <property type="entry name" value="Hex-like_dom2"/>
</dbReference>
<dbReference type="Proteomes" id="UP000321533">
    <property type="component" value="Chromosome"/>
</dbReference>
<reference evidence="10 11" key="1">
    <citation type="journal article" date="2016" name="Int. J. Syst. Evol. Microbiol.">
        <title>Panacibacter ginsenosidivorans gen. nov., sp. nov., with ginsenoside converting activity isolated from soil of a ginseng field.</title>
        <authorList>
            <person name="Siddiqi M.Z."/>
            <person name="Muhammad Shafi S."/>
            <person name="Choi K.D."/>
            <person name="Im W.T."/>
        </authorList>
    </citation>
    <scope>NUCLEOTIDE SEQUENCE [LARGE SCALE GENOMIC DNA]</scope>
    <source>
        <strain evidence="10 11">Gsoil1550</strain>
    </source>
</reference>
<feature type="active site" description="Proton donor" evidence="6">
    <location>
        <position position="355"/>
    </location>
</feature>
<dbReference type="Pfam" id="PF00728">
    <property type="entry name" value="Glyco_hydro_20"/>
    <property type="match status" value="1"/>
</dbReference>
<dbReference type="SUPFAM" id="SSF55545">
    <property type="entry name" value="beta-N-acetylhexosaminidase-like domain"/>
    <property type="match status" value="1"/>
</dbReference>
<dbReference type="EMBL" id="CP042435">
    <property type="protein sequence ID" value="QEC69119.1"/>
    <property type="molecule type" value="Genomic_DNA"/>
</dbReference>
<evidence type="ECO:0000256" key="5">
    <source>
        <dbReference type="ARBA" id="ARBA00023295"/>
    </source>
</evidence>
<gene>
    <name evidence="10" type="ORF">FRZ67_18030</name>
</gene>
<evidence type="ECO:0000259" key="8">
    <source>
        <dbReference type="Pfam" id="PF00728"/>
    </source>
</evidence>
<dbReference type="KEGG" id="pgin:FRZ67_18030"/>
<dbReference type="GO" id="GO:0030203">
    <property type="term" value="P:glycosaminoglycan metabolic process"/>
    <property type="evidence" value="ECO:0007669"/>
    <property type="project" value="TreeGrafter"/>
</dbReference>
<dbReference type="InterPro" id="IPR025705">
    <property type="entry name" value="Beta_hexosaminidase_sua/sub"/>
</dbReference>
<feature type="domain" description="Beta-hexosaminidase bacterial type N-terminal" evidence="9">
    <location>
        <begin position="27"/>
        <end position="163"/>
    </location>
</feature>
<feature type="chain" id="PRO_5023017394" description="beta-N-acetylhexosaminidase" evidence="7">
    <location>
        <begin position="20"/>
        <end position="637"/>
    </location>
</feature>
<evidence type="ECO:0000256" key="7">
    <source>
        <dbReference type="SAM" id="SignalP"/>
    </source>
</evidence>
<keyword evidence="7" id="KW-0732">Signal</keyword>
<dbReference type="RefSeq" id="WP_147191851.1">
    <property type="nucleotide sequence ID" value="NZ_CP042435.1"/>
</dbReference>
<dbReference type="GO" id="GO:0016020">
    <property type="term" value="C:membrane"/>
    <property type="evidence" value="ECO:0007669"/>
    <property type="project" value="TreeGrafter"/>
</dbReference>
<keyword evidence="5" id="KW-0326">Glycosidase</keyword>
<comment type="similarity">
    <text evidence="2">Belongs to the glycosyl hydrolase 20 family.</text>
</comment>
<dbReference type="Pfam" id="PF02838">
    <property type="entry name" value="Glyco_hydro_20b"/>
    <property type="match status" value="1"/>
</dbReference>
<dbReference type="InterPro" id="IPR015883">
    <property type="entry name" value="Glyco_hydro_20_cat"/>
</dbReference>
<evidence type="ECO:0000256" key="3">
    <source>
        <dbReference type="ARBA" id="ARBA00012663"/>
    </source>
</evidence>
<feature type="domain" description="Glycoside hydrolase family 20 catalytic" evidence="8">
    <location>
        <begin position="166"/>
        <end position="520"/>
    </location>
</feature>
<accession>A0A5B8VCX0</accession>
<evidence type="ECO:0000256" key="2">
    <source>
        <dbReference type="ARBA" id="ARBA00006285"/>
    </source>
</evidence>
<dbReference type="PIRSF" id="PIRSF001093">
    <property type="entry name" value="B-hxosamndse_ab_euk"/>
    <property type="match status" value="1"/>
</dbReference>
<organism evidence="10 11">
    <name type="scientific">Panacibacter ginsenosidivorans</name>
    <dbReference type="NCBI Taxonomy" id="1813871"/>
    <lineage>
        <taxon>Bacteria</taxon>
        <taxon>Pseudomonadati</taxon>
        <taxon>Bacteroidota</taxon>
        <taxon>Chitinophagia</taxon>
        <taxon>Chitinophagales</taxon>
        <taxon>Chitinophagaceae</taxon>
        <taxon>Panacibacter</taxon>
    </lineage>
</organism>
<dbReference type="AlphaFoldDB" id="A0A5B8VCX0"/>
<name>A0A5B8VCX0_9BACT</name>
<dbReference type="InterPro" id="IPR015882">
    <property type="entry name" value="HEX_bac_N"/>
</dbReference>
<evidence type="ECO:0000256" key="1">
    <source>
        <dbReference type="ARBA" id="ARBA00001231"/>
    </source>
</evidence>
<protein>
    <recommendedName>
        <fullName evidence="3">beta-N-acetylhexosaminidase</fullName>
        <ecNumber evidence="3">3.2.1.52</ecNumber>
    </recommendedName>
</protein>
<proteinExistence type="inferred from homology"/>
<evidence type="ECO:0000256" key="4">
    <source>
        <dbReference type="ARBA" id="ARBA00022801"/>
    </source>
</evidence>
<dbReference type="GO" id="GO:0005975">
    <property type="term" value="P:carbohydrate metabolic process"/>
    <property type="evidence" value="ECO:0007669"/>
    <property type="project" value="InterPro"/>
</dbReference>
<keyword evidence="4 10" id="KW-0378">Hydrolase</keyword>
<dbReference type="PANTHER" id="PTHR22600">
    <property type="entry name" value="BETA-HEXOSAMINIDASE"/>
    <property type="match status" value="1"/>
</dbReference>
<keyword evidence="11" id="KW-1185">Reference proteome</keyword>